<dbReference type="InterPro" id="IPR012890">
    <property type="entry name" value="GCFC2-like"/>
</dbReference>
<dbReference type="AlphaFoldDB" id="A0AA88UYZ9"/>
<feature type="coiled-coil region" evidence="4">
    <location>
        <begin position="450"/>
        <end position="477"/>
    </location>
</feature>
<evidence type="ECO:0000256" key="5">
    <source>
        <dbReference type="SAM" id="MobiDB-lite"/>
    </source>
</evidence>
<feature type="compositionally biased region" description="Polar residues" evidence="5">
    <location>
        <begin position="71"/>
        <end position="83"/>
    </location>
</feature>
<proteinExistence type="inferred from homology"/>
<keyword evidence="3" id="KW-0539">Nucleus</keyword>
<keyword evidence="8" id="KW-1185">Reference proteome</keyword>
<gene>
    <name evidence="7" type="ORF">RJ639_023410</name>
</gene>
<dbReference type="GO" id="GO:0005634">
    <property type="term" value="C:nucleus"/>
    <property type="evidence" value="ECO:0007669"/>
    <property type="project" value="UniProtKB-SubCell"/>
</dbReference>
<comment type="caution">
    <text evidence="7">The sequence shown here is derived from an EMBL/GenBank/DDBJ whole genome shotgun (WGS) entry which is preliminary data.</text>
</comment>
<dbReference type="Pfam" id="PF07842">
    <property type="entry name" value="GCFC"/>
    <property type="match status" value="1"/>
</dbReference>
<evidence type="ECO:0000256" key="2">
    <source>
        <dbReference type="ARBA" id="ARBA00010801"/>
    </source>
</evidence>
<dbReference type="PANTHER" id="PTHR12214">
    <property type="entry name" value="GC-RICH SEQUENCE DNA-BINDING FACTOR"/>
    <property type="match status" value="1"/>
</dbReference>
<dbReference type="InterPro" id="IPR022783">
    <property type="entry name" value="GCFC_dom"/>
</dbReference>
<evidence type="ECO:0000256" key="4">
    <source>
        <dbReference type="SAM" id="Coils"/>
    </source>
</evidence>
<keyword evidence="4" id="KW-0175">Coiled coil</keyword>
<evidence type="ECO:0000313" key="8">
    <source>
        <dbReference type="Proteomes" id="UP001188597"/>
    </source>
</evidence>
<accession>A0AA88UYZ9</accession>
<feature type="compositionally biased region" description="Low complexity" evidence="5">
    <location>
        <begin position="24"/>
        <end position="47"/>
    </location>
</feature>
<feature type="compositionally biased region" description="Low complexity" evidence="5">
    <location>
        <begin position="84"/>
        <end position="100"/>
    </location>
</feature>
<feature type="domain" description="GCF C-terminal" evidence="6">
    <location>
        <begin position="621"/>
        <end position="835"/>
    </location>
</feature>
<organism evidence="7 8">
    <name type="scientific">Escallonia herrerae</name>
    <dbReference type="NCBI Taxonomy" id="1293975"/>
    <lineage>
        <taxon>Eukaryota</taxon>
        <taxon>Viridiplantae</taxon>
        <taxon>Streptophyta</taxon>
        <taxon>Embryophyta</taxon>
        <taxon>Tracheophyta</taxon>
        <taxon>Spermatophyta</taxon>
        <taxon>Magnoliopsida</taxon>
        <taxon>eudicotyledons</taxon>
        <taxon>Gunneridae</taxon>
        <taxon>Pentapetalae</taxon>
        <taxon>asterids</taxon>
        <taxon>campanulids</taxon>
        <taxon>Escalloniales</taxon>
        <taxon>Escalloniaceae</taxon>
        <taxon>Escallonia</taxon>
    </lineage>
</organism>
<sequence length="940" mass="103905">MSSRGRNFRRRADDDDEDENKDSTTTAAKNTPITTKKPYPKPTNITTATRKPTTQPPKKLLSFADDEDSETPISRPTPKQSQFPTHRPSKTPTSSSSHKLTSARDRANSSSSPSIPSNVQPQAGTYTKEALLELQKNTRTLATSSARPVRPSEPVVILKGLLKPESKPDPDRKTAREAHESEKEIDPDSASAQLGSLGLGLGESIPDQATINAIRAKRERLRQSRAAAPDYIAIDGGSNHGAAEGLSDEEPEFRGRIALVGENANGGRKKQGVFEDVDQMVVDKRGGQDGSDGDIDDDDEDKIWEEEQVRKGLGKRMDEGGNKVVSASVPVVQGVQQQQYMYPSATAAYPSMQSSGSGFSIGGAVGSWPGLDAMSISQQAEVAKKAIHESVRRLKETHGRTTASLTRTGENLSASLLNASALESSLAVAGEKFIFMQKLRDFVSVMCDFLQDKAFLIEELESQMQKLNKERAVAIIDRRAADNDDEMMEIEAAVSAAMLVYSKSGSNTSVEAAKSAAHAAFAVTRKSRNLPVELDEFGRDVNRQQRMDMTRRAEARQRRKARSDSRRMSSMQTDGTQQRIEGESSTDESDSESTAYKSNRDRLLQFAEKSFSDAADEYSQLSMVKEKLERWKKDYFSSYSDAYMSLSVPEIFSPYVRLELLKWDPLHEDSDFINMKWYFLYLQNFRHSLLFTYGLPEDESTISQDDADANLVPALVEKVAIPILHHEIAHCWDTLSTRQTKFAVSATHLVFSYVPLSSKALGELVAVLRDRLADAVANLMVPTWSTLVMNAVPDAARVAACRFGMSVRLMKNICLWNKILSMPVLEKLALDELLSGKIIPHLRSIQANIHDAVTRAERIIASVSGVWSGPGVTREHSPKMQPLVDYLLILGKILEKKHVSGATGTGDCGLARRLKKMLVELNEYDHARAISRTFNLKEAL</sequence>
<dbReference type="EMBL" id="JAVXUP010003650">
    <property type="protein sequence ID" value="KAK2998444.1"/>
    <property type="molecule type" value="Genomic_DNA"/>
</dbReference>
<comment type="similarity">
    <text evidence="2">Belongs to the GCF family.</text>
</comment>
<evidence type="ECO:0000259" key="6">
    <source>
        <dbReference type="Pfam" id="PF07842"/>
    </source>
</evidence>
<feature type="compositionally biased region" description="Basic and acidic residues" evidence="5">
    <location>
        <begin position="541"/>
        <end position="567"/>
    </location>
</feature>
<evidence type="ECO:0000313" key="7">
    <source>
        <dbReference type="EMBL" id="KAK2998444.1"/>
    </source>
</evidence>
<feature type="region of interest" description="Disordered" evidence="5">
    <location>
        <begin position="541"/>
        <end position="597"/>
    </location>
</feature>
<name>A0AA88UYZ9_9ASTE</name>
<dbReference type="Proteomes" id="UP001188597">
    <property type="component" value="Unassembled WGS sequence"/>
</dbReference>
<feature type="compositionally biased region" description="Polar residues" evidence="5">
    <location>
        <begin position="135"/>
        <end position="146"/>
    </location>
</feature>
<evidence type="ECO:0000256" key="1">
    <source>
        <dbReference type="ARBA" id="ARBA00004123"/>
    </source>
</evidence>
<protein>
    <recommendedName>
        <fullName evidence="6">GCF C-terminal domain-containing protein</fullName>
    </recommendedName>
</protein>
<feature type="compositionally biased region" description="Basic and acidic residues" evidence="5">
    <location>
        <begin position="162"/>
        <end position="186"/>
    </location>
</feature>
<comment type="subcellular location">
    <subcellularLocation>
        <location evidence="1">Nucleus</location>
    </subcellularLocation>
</comment>
<feature type="region of interest" description="Disordered" evidence="5">
    <location>
        <begin position="1"/>
        <end position="203"/>
    </location>
</feature>
<dbReference type="GO" id="GO:0000398">
    <property type="term" value="P:mRNA splicing, via spliceosome"/>
    <property type="evidence" value="ECO:0007669"/>
    <property type="project" value="InterPro"/>
</dbReference>
<dbReference type="GO" id="GO:0003677">
    <property type="term" value="F:DNA binding"/>
    <property type="evidence" value="ECO:0007669"/>
    <property type="project" value="InterPro"/>
</dbReference>
<dbReference type="PANTHER" id="PTHR12214:SF0">
    <property type="entry name" value="LD29489P"/>
    <property type="match status" value="1"/>
</dbReference>
<feature type="compositionally biased region" description="Low complexity" evidence="5">
    <location>
        <begin position="108"/>
        <end position="118"/>
    </location>
</feature>
<reference evidence="7" key="1">
    <citation type="submission" date="2022-12" db="EMBL/GenBank/DDBJ databases">
        <title>Draft genome assemblies for two species of Escallonia (Escalloniales).</title>
        <authorList>
            <person name="Chanderbali A."/>
            <person name="Dervinis C."/>
            <person name="Anghel I."/>
            <person name="Soltis D."/>
            <person name="Soltis P."/>
            <person name="Zapata F."/>
        </authorList>
    </citation>
    <scope>NUCLEOTIDE SEQUENCE</scope>
    <source>
        <strain evidence="7">UCBG64.0493</strain>
        <tissue evidence="7">Leaf</tissue>
    </source>
</reference>
<evidence type="ECO:0000256" key="3">
    <source>
        <dbReference type="ARBA" id="ARBA00023242"/>
    </source>
</evidence>